<dbReference type="EMBL" id="MF143631">
    <property type="protein sequence ID" value="AVA31125.1"/>
    <property type="molecule type" value="Genomic_DNA"/>
</dbReference>
<feature type="transmembrane region" description="Helical" evidence="2">
    <location>
        <begin position="155"/>
        <end position="175"/>
    </location>
</feature>
<feature type="transmembrane region" description="Helical" evidence="2">
    <location>
        <begin position="90"/>
        <end position="110"/>
    </location>
</feature>
<protein>
    <submittedName>
        <fullName evidence="3">Ac124</fullName>
    </submittedName>
</protein>
<reference evidence="3 4" key="1">
    <citation type="journal article" date="2018" name="PLoS ONE">
        <title>Genome analysis of a novel Group I alphabaculovirus obtained from Oxyplax ochracea.</title>
        <authorList>
            <person name="Wang J."/>
            <person name="Hou D."/>
            <person name="Wang Q."/>
            <person name="Kuang W."/>
            <person name="Zhang L."/>
            <person name="Li J."/>
            <person name="Shen S."/>
            <person name="Deng F."/>
            <person name="Wang H."/>
            <person name="Hu Z."/>
            <person name="Wang M."/>
        </authorList>
    </citation>
    <scope>NUCLEOTIDE SEQUENCE [LARGE SCALE GENOMIC DNA]</scope>
    <source>
        <strain evidence="3">435</strain>
    </source>
</reference>
<feature type="region of interest" description="Disordered" evidence="1">
    <location>
        <begin position="230"/>
        <end position="250"/>
    </location>
</feature>
<gene>
    <name evidence="3" type="ORF">Oxoc_ORF26</name>
</gene>
<evidence type="ECO:0000313" key="3">
    <source>
        <dbReference type="EMBL" id="AVA31125.1"/>
    </source>
</evidence>
<feature type="transmembrane region" description="Helical" evidence="2">
    <location>
        <begin position="122"/>
        <end position="143"/>
    </location>
</feature>
<dbReference type="Proteomes" id="UP000297028">
    <property type="component" value="Segment"/>
</dbReference>
<keyword evidence="2" id="KW-1133">Transmembrane helix</keyword>
<feature type="compositionally biased region" description="Polar residues" evidence="1">
    <location>
        <begin position="230"/>
        <end position="241"/>
    </location>
</feature>
<proteinExistence type="predicted"/>
<sequence>MFINNLKKYAKIDKLKFNTNFKMTIFVYATIITAYTILFHERNDLIYLQYWLLISIIINFALQAINVGNNNKNFSTKNINAKKIIHSAKIFYSLYMGNVYSKTVAFSENIEVCENYLYVTNLIQTYTMLIIFIELAILLGNAMDYTKNYNKIKNFYVLTLYIIICSIISVQFVFYDNKLEFWRKTKRIDDFTFVMSAYVVFTLIAILWCLKERERKGFYEMNITKVQNSDVPPTTNNNQNSFKHKDVPPPTYSDASKLTNQVYSNILFDMNEIKTYKV</sequence>
<evidence type="ECO:0000256" key="2">
    <source>
        <dbReference type="SAM" id="Phobius"/>
    </source>
</evidence>
<feature type="transmembrane region" description="Helical" evidence="2">
    <location>
        <begin position="191"/>
        <end position="210"/>
    </location>
</feature>
<name>A0A2L0WU04_9ABAC</name>
<keyword evidence="2" id="KW-0472">Membrane</keyword>
<keyword evidence="4" id="KW-1185">Reference proteome</keyword>
<accession>A0A2L0WU04</accession>
<evidence type="ECO:0000256" key="1">
    <source>
        <dbReference type="SAM" id="MobiDB-lite"/>
    </source>
</evidence>
<feature type="transmembrane region" description="Helical" evidence="2">
    <location>
        <begin position="50"/>
        <end position="69"/>
    </location>
</feature>
<feature type="transmembrane region" description="Helical" evidence="2">
    <location>
        <begin position="21"/>
        <end position="38"/>
    </location>
</feature>
<organism evidence="3 4">
    <name type="scientific">Oxyplax ochracea nucleopolyhedrovirus</name>
    <dbReference type="NCBI Taxonomy" id="2083176"/>
    <lineage>
        <taxon>Viruses</taxon>
        <taxon>Viruses incertae sedis</taxon>
        <taxon>Naldaviricetes</taxon>
        <taxon>Lefavirales</taxon>
        <taxon>Baculoviridae</taxon>
        <taxon>Alphabaculovirus</taxon>
        <taxon>Alphabaculovirus oxochraceae</taxon>
    </lineage>
</organism>
<evidence type="ECO:0000313" key="4">
    <source>
        <dbReference type="Proteomes" id="UP000297028"/>
    </source>
</evidence>
<keyword evidence="2" id="KW-0812">Transmembrane</keyword>